<evidence type="ECO:0000256" key="3">
    <source>
        <dbReference type="ARBA" id="ARBA00024020"/>
    </source>
</evidence>
<keyword evidence="1" id="KW-0677">Repeat</keyword>
<reference evidence="5 6" key="1">
    <citation type="submission" date="2022-12" db="EMBL/GenBank/DDBJ databases">
        <title>Chromosome-level genome assembly of true bugs.</title>
        <authorList>
            <person name="Ma L."/>
            <person name="Li H."/>
        </authorList>
    </citation>
    <scope>NUCLEOTIDE SEQUENCE [LARGE SCALE GENOMIC DNA]</scope>
    <source>
        <strain evidence="5">Lab_2022b</strain>
    </source>
</reference>
<dbReference type="Proteomes" id="UP001461498">
    <property type="component" value="Unassembled WGS sequence"/>
</dbReference>
<dbReference type="Pfam" id="PF13431">
    <property type="entry name" value="TPR_17"/>
    <property type="match status" value="1"/>
</dbReference>
<evidence type="ECO:0000256" key="4">
    <source>
        <dbReference type="PROSITE-ProRule" id="PRU00339"/>
    </source>
</evidence>
<dbReference type="AlphaFoldDB" id="A0AAW1CP85"/>
<dbReference type="EMBL" id="JAPXFL010000011">
    <property type="protein sequence ID" value="KAK9499865.1"/>
    <property type="molecule type" value="Genomic_DNA"/>
</dbReference>
<dbReference type="SMART" id="SM00028">
    <property type="entry name" value="TPR"/>
    <property type="match status" value="4"/>
</dbReference>
<dbReference type="Gene3D" id="1.25.40.10">
    <property type="entry name" value="Tetratricopeptide repeat domain"/>
    <property type="match status" value="1"/>
</dbReference>
<comment type="caution">
    <text evidence="5">The sequence shown here is derived from an EMBL/GenBank/DDBJ whole genome shotgun (WGS) entry which is preliminary data.</text>
</comment>
<dbReference type="PANTHER" id="PTHR16193">
    <property type="entry name" value="TETRATRICOPEPTIDE REPEAT PROTEIN 27"/>
    <property type="match status" value="1"/>
</dbReference>
<dbReference type="SUPFAM" id="SSF48452">
    <property type="entry name" value="TPR-like"/>
    <property type="match status" value="1"/>
</dbReference>
<dbReference type="PANTHER" id="PTHR16193:SF0">
    <property type="entry name" value="TETRATRICOPEPTIDE REPEAT PROTEIN 27"/>
    <property type="match status" value="1"/>
</dbReference>
<feature type="repeat" description="TPR" evidence="4">
    <location>
        <begin position="548"/>
        <end position="581"/>
    </location>
</feature>
<sequence>MAVTAEQILNCEKLLLKGIDLDEVTNISPFLISLQKGDYNVLVESDLCKTIFCDYSCKLDSDNIIDKLCDCLNDYLSHNSDTIKELEILCLGIASLQGFVQSNWTGPSYAVLSQQGPCINPFLLNFISSDESSNDISECLKQELSVDGEDISASIIHPELLIFAKAFLRSSLPSLCSTDWWLMRAQYIHQQILDEHSPTLQGELIRLSQILHSPYILSDKQLETMLHLELARIYLHYGKVSISEQRIKYALTLLSMEVNLSGALGRRTQYQKRDIAQLTMNVKVSSEIAGDTVLPVSQFPKDILLNDDVRLPHIAFTNAEDGQFPDLSPLQQAAIISVFVQKKKSQAKDHLQNEELTPFLNCILAYPKVWSFQVAALLFRSRLECEHKRTVERALLQTQELIDLSSNSTSVPHRMQLFYCSYCPPSFIINSECASILVSMGCVQSALSLYLKLQMWDEVIDCYNYLKLRHMAAEVIRERMKKGETVKLWCYLGDATDDTVCYQKAWELSGERSAQAQRHWALYHFRRKQYQESIEHFKKSLSINSLQVALWFRLGYATLMTDQWAESAQAYRRYCSLEPESFEAWNNLAKAYIEQGQKHRAYSALQEAVKCNYDTWQVWDNLMAVSSDCGYFEEVIHCYHRILDLKDKHIDEQILTVLTTVIIKGVYDSHGKPASEHRKKALELFGRITAKVMGNPIIWKLYAELTSSIEEQTSITRSKTLQYYQKAYTAAMQDSSWFKEVKSIKQVIRICQCLGKAYLQAIKDCSSPKEAYHTLGSAKLSLQNIITKIDQHIVDFNKDHIDEKFLSELNLLKSLFDAVIEEHTKLKSATV</sequence>
<comment type="similarity">
    <text evidence="3">Belongs to the TTC27 family.</text>
</comment>
<evidence type="ECO:0008006" key="7">
    <source>
        <dbReference type="Google" id="ProtNLM"/>
    </source>
</evidence>
<accession>A0AAW1CP85</accession>
<evidence type="ECO:0000256" key="1">
    <source>
        <dbReference type="ARBA" id="ARBA00022737"/>
    </source>
</evidence>
<keyword evidence="6" id="KW-1185">Reference proteome</keyword>
<proteinExistence type="inferred from homology"/>
<dbReference type="PROSITE" id="PS50005">
    <property type="entry name" value="TPR"/>
    <property type="match status" value="2"/>
</dbReference>
<dbReference type="InterPro" id="IPR019734">
    <property type="entry name" value="TPR_rpt"/>
</dbReference>
<dbReference type="InterPro" id="IPR011990">
    <property type="entry name" value="TPR-like_helical_dom_sf"/>
</dbReference>
<evidence type="ECO:0000256" key="2">
    <source>
        <dbReference type="ARBA" id="ARBA00022803"/>
    </source>
</evidence>
<keyword evidence="2 4" id="KW-0802">TPR repeat</keyword>
<name>A0AAW1CP85_9HEMI</name>
<evidence type="ECO:0000313" key="5">
    <source>
        <dbReference type="EMBL" id="KAK9499865.1"/>
    </source>
</evidence>
<organism evidence="5 6">
    <name type="scientific">Rhynocoris fuscipes</name>
    <dbReference type="NCBI Taxonomy" id="488301"/>
    <lineage>
        <taxon>Eukaryota</taxon>
        <taxon>Metazoa</taxon>
        <taxon>Ecdysozoa</taxon>
        <taxon>Arthropoda</taxon>
        <taxon>Hexapoda</taxon>
        <taxon>Insecta</taxon>
        <taxon>Pterygota</taxon>
        <taxon>Neoptera</taxon>
        <taxon>Paraneoptera</taxon>
        <taxon>Hemiptera</taxon>
        <taxon>Heteroptera</taxon>
        <taxon>Panheteroptera</taxon>
        <taxon>Cimicomorpha</taxon>
        <taxon>Reduviidae</taxon>
        <taxon>Harpactorinae</taxon>
        <taxon>Harpactorini</taxon>
        <taxon>Rhynocoris</taxon>
    </lineage>
</organism>
<protein>
    <recommendedName>
        <fullName evidence="7">Tetratricopeptide repeat protein 27</fullName>
    </recommendedName>
</protein>
<feature type="repeat" description="TPR" evidence="4">
    <location>
        <begin position="582"/>
        <end position="615"/>
    </location>
</feature>
<evidence type="ECO:0000313" key="6">
    <source>
        <dbReference type="Proteomes" id="UP001461498"/>
    </source>
</evidence>
<gene>
    <name evidence="5" type="ORF">O3M35_002819</name>
</gene>
<dbReference type="InterPro" id="IPR044244">
    <property type="entry name" value="TTC27/Emw1"/>
</dbReference>